<evidence type="ECO:0008006" key="4">
    <source>
        <dbReference type="Google" id="ProtNLM"/>
    </source>
</evidence>
<evidence type="ECO:0000256" key="1">
    <source>
        <dbReference type="SAM" id="SignalP"/>
    </source>
</evidence>
<gene>
    <name evidence="2" type="ORF">A2642_02130</name>
</gene>
<dbReference type="AlphaFoldDB" id="A0A1F6V5H7"/>
<keyword evidence="1" id="KW-0732">Signal</keyword>
<sequence>MKLKFLLLSFFVICVAISAQKIYAASESSISADTMPPYPEPYESTNVTLKSYTYNLDSVLISWSENGKVIASGTGKKSFSATAPAAGESAEVTATIYLPDGAIERKIIIRPSVMELLWQANDSHIPPFYKGKALPTADSEVKVVAMPEIRTSGGLADPNNMTYAWKKDYTNNVDGSGYGKNFFLYINDYLEDSNTISVTASTVGEQHSSQASIEIGTAEPKILFYKNDSILGTIWEMALNSAHKIQGPEIVRAVPYFISPEEIRTPSLIWNWFINDNPVYLTSLRKNFMPLQAEEGKHGTSKLRLNIENQDKIFQTTDKEINIEF</sequence>
<comment type="caution">
    <text evidence="2">The sequence shown here is derived from an EMBL/GenBank/DDBJ whole genome shotgun (WGS) entry which is preliminary data.</text>
</comment>
<feature type="signal peptide" evidence="1">
    <location>
        <begin position="1"/>
        <end position="24"/>
    </location>
</feature>
<organism evidence="2 3">
    <name type="scientific">Candidatus Nomurabacteria bacterium RIFCSPHIGHO2_01_FULL_39_10</name>
    <dbReference type="NCBI Taxonomy" id="1801733"/>
    <lineage>
        <taxon>Bacteria</taxon>
        <taxon>Candidatus Nomuraibacteriota</taxon>
    </lineage>
</organism>
<feature type="chain" id="PRO_5009527145" description="BIG2 domain-containing protein" evidence="1">
    <location>
        <begin position="25"/>
        <end position="325"/>
    </location>
</feature>
<evidence type="ECO:0000313" key="2">
    <source>
        <dbReference type="EMBL" id="OGI64684.1"/>
    </source>
</evidence>
<accession>A0A1F6V5H7</accession>
<protein>
    <recommendedName>
        <fullName evidence="4">BIG2 domain-containing protein</fullName>
    </recommendedName>
</protein>
<dbReference type="Proteomes" id="UP000178700">
    <property type="component" value="Unassembled WGS sequence"/>
</dbReference>
<evidence type="ECO:0000313" key="3">
    <source>
        <dbReference type="Proteomes" id="UP000178700"/>
    </source>
</evidence>
<reference evidence="2 3" key="1">
    <citation type="journal article" date="2016" name="Nat. Commun.">
        <title>Thousands of microbial genomes shed light on interconnected biogeochemical processes in an aquifer system.</title>
        <authorList>
            <person name="Anantharaman K."/>
            <person name="Brown C.T."/>
            <person name="Hug L.A."/>
            <person name="Sharon I."/>
            <person name="Castelle C.J."/>
            <person name="Probst A.J."/>
            <person name="Thomas B.C."/>
            <person name="Singh A."/>
            <person name="Wilkins M.J."/>
            <person name="Karaoz U."/>
            <person name="Brodie E.L."/>
            <person name="Williams K.H."/>
            <person name="Hubbard S.S."/>
            <person name="Banfield J.F."/>
        </authorList>
    </citation>
    <scope>NUCLEOTIDE SEQUENCE [LARGE SCALE GENOMIC DNA]</scope>
</reference>
<name>A0A1F6V5H7_9BACT</name>
<dbReference type="EMBL" id="MFTJ01000042">
    <property type="protein sequence ID" value="OGI64684.1"/>
    <property type="molecule type" value="Genomic_DNA"/>
</dbReference>
<proteinExistence type="predicted"/>